<keyword evidence="2" id="KW-0326">Glycosidase</keyword>
<feature type="domain" description="Beta-galactosidase galactose-binding" evidence="3">
    <location>
        <begin position="118"/>
        <end position="205"/>
    </location>
</feature>
<evidence type="ECO:0000313" key="4">
    <source>
        <dbReference type="EMBL" id="KAK9672425.1"/>
    </source>
</evidence>
<accession>A0AAW1H8R6</accession>
<dbReference type="InterPro" id="IPR001944">
    <property type="entry name" value="Glycoside_Hdrlase_35"/>
</dbReference>
<evidence type="ECO:0000259" key="3">
    <source>
        <dbReference type="Pfam" id="PF21467"/>
    </source>
</evidence>
<keyword evidence="5" id="KW-1185">Reference proteome</keyword>
<proteinExistence type="predicted"/>
<dbReference type="InterPro" id="IPR008979">
    <property type="entry name" value="Galactose-bd-like_sf"/>
</dbReference>
<reference evidence="4" key="1">
    <citation type="submission" date="2024-03" db="EMBL/GenBank/DDBJ databases">
        <title>WGS assembly of Saponaria officinalis var. Norfolk2.</title>
        <authorList>
            <person name="Jenkins J."/>
            <person name="Shu S."/>
            <person name="Grimwood J."/>
            <person name="Barry K."/>
            <person name="Goodstein D."/>
            <person name="Schmutz J."/>
            <person name="Leebens-Mack J."/>
            <person name="Osbourn A."/>
        </authorList>
    </citation>
    <scope>NUCLEOTIDE SEQUENCE [LARGE SCALE GENOMIC DNA]</scope>
    <source>
        <strain evidence="4">JIC</strain>
    </source>
</reference>
<comment type="caution">
    <text evidence="4">The sequence shown here is derived from an EMBL/GenBank/DDBJ whole genome shotgun (WGS) entry which is preliminary data.</text>
</comment>
<dbReference type="Gene3D" id="2.60.120.260">
    <property type="entry name" value="Galactose-binding domain-like"/>
    <property type="match status" value="1"/>
</dbReference>
<dbReference type="EMBL" id="JBDFQZ010000012">
    <property type="protein sequence ID" value="KAK9672425.1"/>
    <property type="molecule type" value="Genomic_DNA"/>
</dbReference>
<dbReference type="InterPro" id="IPR048913">
    <property type="entry name" value="BetaGal_gal-bd"/>
</dbReference>
<dbReference type="GO" id="GO:0004553">
    <property type="term" value="F:hydrolase activity, hydrolyzing O-glycosyl compounds"/>
    <property type="evidence" value="ECO:0007669"/>
    <property type="project" value="InterPro"/>
</dbReference>
<dbReference type="SUPFAM" id="SSF49785">
    <property type="entry name" value="Galactose-binding domain-like"/>
    <property type="match status" value="1"/>
</dbReference>
<dbReference type="AlphaFoldDB" id="A0AAW1H8R6"/>
<evidence type="ECO:0000256" key="2">
    <source>
        <dbReference type="ARBA" id="ARBA00023295"/>
    </source>
</evidence>
<dbReference type="PRINTS" id="PR00742">
    <property type="entry name" value="GLHYDRLASE35"/>
</dbReference>
<sequence>MICMNILYTGTQYGSSGNFKFTFEKPILLVKGLNKIALLSVTVGFANYGAFFDLQPAGVTGPVQLIANVNGVITTKDLSNQQWNYMVGLVGEQKKYYTGSVDSLPWNPHERGYSRKFTWFIANFNSPVVNESIVLDMAGLGKGHAWVNGNSIGRYWPSYLATADGCKESCDYRGSYSPNKCNSNCGASTQRWYHVPRSFLSNNGNNTLILFEEFGGDPSSVLPMTQDQRKAFTN</sequence>
<evidence type="ECO:0000256" key="1">
    <source>
        <dbReference type="ARBA" id="ARBA00022801"/>
    </source>
</evidence>
<dbReference type="GO" id="GO:0005975">
    <property type="term" value="P:carbohydrate metabolic process"/>
    <property type="evidence" value="ECO:0007669"/>
    <property type="project" value="InterPro"/>
</dbReference>
<protein>
    <recommendedName>
        <fullName evidence="3">Beta-galactosidase galactose-binding domain-containing protein</fullName>
    </recommendedName>
</protein>
<gene>
    <name evidence="4" type="ORF">RND81_12G099700</name>
</gene>
<dbReference type="PANTHER" id="PTHR23421">
    <property type="entry name" value="BETA-GALACTOSIDASE RELATED"/>
    <property type="match status" value="1"/>
</dbReference>
<dbReference type="Proteomes" id="UP001443914">
    <property type="component" value="Unassembled WGS sequence"/>
</dbReference>
<name>A0AAW1H8R6_SAPOF</name>
<dbReference type="Pfam" id="PF21467">
    <property type="entry name" value="BetaGal_gal-bd"/>
    <property type="match status" value="1"/>
</dbReference>
<keyword evidence="1" id="KW-0378">Hydrolase</keyword>
<evidence type="ECO:0000313" key="5">
    <source>
        <dbReference type="Proteomes" id="UP001443914"/>
    </source>
</evidence>
<organism evidence="4 5">
    <name type="scientific">Saponaria officinalis</name>
    <name type="common">Common soapwort</name>
    <name type="synonym">Lychnis saponaria</name>
    <dbReference type="NCBI Taxonomy" id="3572"/>
    <lineage>
        <taxon>Eukaryota</taxon>
        <taxon>Viridiplantae</taxon>
        <taxon>Streptophyta</taxon>
        <taxon>Embryophyta</taxon>
        <taxon>Tracheophyta</taxon>
        <taxon>Spermatophyta</taxon>
        <taxon>Magnoliopsida</taxon>
        <taxon>eudicotyledons</taxon>
        <taxon>Gunneridae</taxon>
        <taxon>Pentapetalae</taxon>
        <taxon>Caryophyllales</taxon>
        <taxon>Caryophyllaceae</taxon>
        <taxon>Caryophylleae</taxon>
        <taxon>Saponaria</taxon>
    </lineage>
</organism>